<keyword evidence="2" id="KW-1185">Reference proteome</keyword>
<proteinExistence type="predicted"/>
<sequence length="42" mass="5101">MENFDYTHRDLQVLLAQERRTEEKTVMWQGRAWETTHEGPIP</sequence>
<dbReference type="Proteomes" id="UP000322667">
    <property type="component" value="Chromosome A12"/>
</dbReference>
<evidence type="ECO:0000313" key="2">
    <source>
        <dbReference type="Proteomes" id="UP000322667"/>
    </source>
</evidence>
<dbReference type="EMBL" id="CM017621">
    <property type="protein sequence ID" value="TYH96377.1"/>
    <property type="molecule type" value="Genomic_DNA"/>
</dbReference>
<accession>A0A5D2MXQ6</accession>
<dbReference type="AlphaFoldDB" id="A0A5D2MXQ6"/>
<reference evidence="1 2" key="1">
    <citation type="submission" date="2019-07" db="EMBL/GenBank/DDBJ databases">
        <title>WGS assembly of Gossypium tomentosum.</title>
        <authorList>
            <person name="Chen Z.J."/>
            <person name="Sreedasyam A."/>
            <person name="Ando A."/>
            <person name="Song Q."/>
            <person name="De L."/>
            <person name="Hulse-Kemp A."/>
            <person name="Ding M."/>
            <person name="Ye W."/>
            <person name="Kirkbride R."/>
            <person name="Jenkins J."/>
            <person name="Plott C."/>
            <person name="Lovell J."/>
            <person name="Lin Y.-M."/>
            <person name="Vaughn R."/>
            <person name="Liu B."/>
            <person name="Li W."/>
            <person name="Simpson S."/>
            <person name="Scheffler B."/>
            <person name="Saski C."/>
            <person name="Grover C."/>
            <person name="Hu G."/>
            <person name="Conover J."/>
            <person name="Carlson J."/>
            <person name="Shu S."/>
            <person name="Boston L."/>
            <person name="Williams M."/>
            <person name="Peterson D."/>
            <person name="Mcgee K."/>
            <person name="Jones D."/>
            <person name="Wendel J."/>
            <person name="Stelly D."/>
            <person name="Grimwood J."/>
            <person name="Schmutz J."/>
        </authorList>
    </citation>
    <scope>NUCLEOTIDE SEQUENCE [LARGE SCALE GENOMIC DNA]</scope>
    <source>
        <strain evidence="1">7179.01</strain>
    </source>
</reference>
<evidence type="ECO:0000313" key="1">
    <source>
        <dbReference type="EMBL" id="TYH96377.1"/>
    </source>
</evidence>
<gene>
    <name evidence="1" type="ORF">ES332_A12G173300v1</name>
</gene>
<protein>
    <submittedName>
        <fullName evidence="1">Uncharacterized protein</fullName>
    </submittedName>
</protein>
<organism evidence="1 2">
    <name type="scientific">Gossypium tomentosum</name>
    <name type="common">Hawaiian cotton</name>
    <name type="synonym">Gossypium sandvicense</name>
    <dbReference type="NCBI Taxonomy" id="34277"/>
    <lineage>
        <taxon>Eukaryota</taxon>
        <taxon>Viridiplantae</taxon>
        <taxon>Streptophyta</taxon>
        <taxon>Embryophyta</taxon>
        <taxon>Tracheophyta</taxon>
        <taxon>Spermatophyta</taxon>
        <taxon>Magnoliopsida</taxon>
        <taxon>eudicotyledons</taxon>
        <taxon>Gunneridae</taxon>
        <taxon>Pentapetalae</taxon>
        <taxon>rosids</taxon>
        <taxon>malvids</taxon>
        <taxon>Malvales</taxon>
        <taxon>Malvaceae</taxon>
        <taxon>Malvoideae</taxon>
        <taxon>Gossypium</taxon>
    </lineage>
</organism>
<name>A0A5D2MXQ6_GOSTO</name>